<dbReference type="EMBL" id="CP043494">
    <property type="protein sequence ID" value="WNG52161.1"/>
    <property type="molecule type" value="Genomic_DNA"/>
</dbReference>
<evidence type="ECO:0000313" key="3">
    <source>
        <dbReference type="EMBL" id="WNG52161.1"/>
    </source>
</evidence>
<accession>A0ABY9X9U4</accession>
<dbReference type="InterPro" id="IPR013830">
    <property type="entry name" value="SGNH_hydro"/>
</dbReference>
<evidence type="ECO:0000259" key="2">
    <source>
        <dbReference type="Pfam" id="PF13472"/>
    </source>
</evidence>
<protein>
    <submittedName>
        <fullName evidence="3">SGNH/GDSL hydrolase family protein</fullName>
    </submittedName>
</protein>
<keyword evidence="3" id="KW-0378">Hydrolase</keyword>
<dbReference type="CDD" id="cd01830">
    <property type="entry name" value="XynE_like"/>
    <property type="match status" value="1"/>
</dbReference>
<sequence>MDRRLAWFTLTRRNLLRGALAATLAASVLTACEDDDKVTHWYGSWSASPQDHNEPFPVPPPPSFFNHQTIRQALRTSIGGDQVRVRFTNLFGTSPLKIDGARIALSAGGSSIQPASDTELRFNGNASVTIPAGGELWSDASELKVGAGEALAVSLFLASETAVSTVHAYGLQTHYVVAGNALSTETLSGAETRSSYYFISGADVRSSARANVVVAFGDSITDGVGTTPDTARRWPDYLSRRLQPDGSAGTVSVLNAGISGGRILNDGLGPSGVTRFERDVLGQTGVTHVIFLLGINDIGAGAFIPEQAVTVEQMTAGTQSLIDKAKVRGIKVLLGTLLPWKGADAGGVPYYSEEGEAKRQAFNAWVRANTTVDGVVDFDLALRDPANPLALLPAYDSGDHLHPSDEGAEAIANAVDIRLLKVQP</sequence>
<dbReference type="PANTHER" id="PTHR43784:SF2">
    <property type="entry name" value="GDSL-LIKE LIPASE_ACYLHYDROLASE, PUTATIVE (AFU_ORTHOLOGUE AFUA_2G00820)-RELATED"/>
    <property type="match status" value="1"/>
</dbReference>
<dbReference type="Proteomes" id="UP001611383">
    <property type="component" value="Chromosome"/>
</dbReference>
<dbReference type="Pfam" id="PF13472">
    <property type="entry name" value="Lipase_GDSL_2"/>
    <property type="match status" value="1"/>
</dbReference>
<dbReference type="PANTHER" id="PTHR43784">
    <property type="entry name" value="GDSL-LIKE LIPASE/ACYLHYDROLASE, PUTATIVE (AFU_ORTHOLOGUE AFUA_2G00820)-RELATED"/>
    <property type="match status" value="1"/>
</dbReference>
<feature type="domain" description="SGNH hydrolase-type esterase" evidence="2">
    <location>
        <begin position="215"/>
        <end position="409"/>
    </location>
</feature>
<feature type="chain" id="PRO_5046605834" evidence="1">
    <location>
        <begin position="22"/>
        <end position="424"/>
    </location>
</feature>
<dbReference type="PROSITE" id="PS51257">
    <property type="entry name" value="PROKAR_LIPOPROTEIN"/>
    <property type="match status" value="1"/>
</dbReference>
<gene>
    <name evidence="3" type="ORF">F0U60_01060</name>
</gene>
<dbReference type="SUPFAM" id="SSF52266">
    <property type="entry name" value="SGNH hydrolase"/>
    <property type="match status" value="1"/>
</dbReference>
<dbReference type="InterPro" id="IPR053140">
    <property type="entry name" value="GDSL_Rv0518-like"/>
</dbReference>
<feature type="signal peptide" evidence="1">
    <location>
        <begin position="1"/>
        <end position="21"/>
    </location>
</feature>
<evidence type="ECO:0000313" key="4">
    <source>
        <dbReference type="Proteomes" id="UP001611383"/>
    </source>
</evidence>
<proteinExistence type="predicted"/>
<dbReference type="Gene3D" id="3.40.50.1110">
    <property type="entry name" value="SGNH hydrolase"/>
    <property type="match status" value="1"/>
</dbReference>
<name>A0ABY9X9U4_9BACT</name>
<dbReference type="InterPro" id="IPR036514">
    <property type="entry name" value="SGNH_hydro_sf"/>
</dbReference>
<organism evidence="3 4">
    <name type="scientific">Archangium minus</name>
    <dbReference type="NCBI Taxonomy" id="83450"/>
    <lineage>
        <taxon>Bacteria</taxon>
        <taxon>Pseudomonadati</taxon>
        <taxon>Myxococcota</taxon>
        <taxon>Myxococcia</taxon>
        <taxon>Myxococcales</taxon>
        <taxon>Cystobacterineae</taxon>
        <taxon>Archangiaceae</taxon>
        <taxon>Archangium</taxon>
    </lineage>
</organism>
<dbReference type="GO" id="GO:0016787">
    <property type="term" value="F:hydrolase activity"/>
    <property type="evidence" value="ECO:0007669"/>
    <property type="project" value="UniProtKB-KW"/>
</dbReference>
<keyword evidence="4" id="KW-1185">Reference proteome</keyword>
<reference evidence="3 4" key="1">
    <citation type="submission" date="2019-08" db="EMBL/GenBank/DDBJ databases">
        <title>Archangium and Cystobacter genomes.</title>
        <authorList>
            <person name="Chen I.-C.K."/>
            <person name="Wielgoss S."/>
        </authorList>
    </citation>
    <scope>NUCLEOTIDE SEQUENCE [LARGE SCALE GENOMIC DNA]</scope>
    <source>
        <strain evidence="3 4">Cbm 6</strain>
    </source>
</reference>
<keyword evidence="1" id="KW-0732">Signal</keyword>
<evidence type="ECO:0000256" key="1">
    <source>
        <dbReference type="SAM" id="SignalP"/>
    </source>
</evidence>